<dbReference type="Pfam" id="PF00550">
    <property type="entry name" value="PP-binding"/>
    <property type="match status" value="1"/>
</dbReference>
<dbReference type="GO" id="GO:0031177">
    <property type="term" value="F:phosphopantetheine binding"/>
    <property type="evidence" value="ECO:0007669"/>
    <property type="project" value="InterPro"/>
</dbReference>
<reference evidence="6 7" key="1">
    <citation type="submission" date="2018-10" db="EMBL/GenBank/DDBJ databases">
        <title>Sequencing the genomes of 1000 actinobacteria strains.</title>
        <authorList>
            <person name="Klenk H.-P."/>
        </authorList>
    </citation>
    <scope>NUCLEOTIDE SEQUENCE [LARGE SCALE GENOMIC DNA]</scope>
    <source>
        <strain evidence="6 7">DSM 45175</strain>
    </source>
</reference>
<dbReference type="FunFam" id="2.30.38.10:FF:000001">
    <property type="entry name" value="Non-ribosomal peptide synthetase PvdI"/>
    <property type="match status" value="1"/>
</dbReference>
<dbReference type="InterPro" id="IPR025110">
    <property type="entry name" value="AMP-bd_C"/>
</dbReference>
<dbReference type="InterPro" id="IPR020806">
    <property type="entry name" value="PKS_PP-bd"/>
</dbReference>
<dbReference type="InterPro" id="IPR036736">
    <property type="entry name" value="ACP-like_sf"/>
</dbReference>
<comment type="caution">
    <text evidence="6">The sequence shown here is derived from an EMBL/GenBank/DDBJ whole genome shotgun (WGS) entry which is preliminary data.</text>
</comment>
<dbReference type="SUPFAM" id="SSF52777">
    <property type="entry name" value="CoA-dependent acyltransferases"/>
    <property type="match status" value="2"/>
</dbReference>
<keyword evidence="3" id="KW-0597">Phosphoprotein</keyword>
<dbReference type="Gene3D" id="2.30.38.10">
    <property type="entry name" value="Luciferase, Domain 3"/>
    <property type="match status" value="1"/>
</dbReference>
<dbReference type="GO" id="GO:0003824">
    <property type="term" value="F:catalytic activity"/>
    <property type="evidence" value="ECO:0007669"/>
    <property type="project" value="InterPro"/>
</dbReference>
<dbReference type="GO" id="GO:0043041">
    <property type="term" value="P:amino acid activation for nonribosomal peptide biosynthetic process"/>
    <property type="evidence" value="ECO:0007669"/>
    <property type="project" value="TreeGrafter"/>
</dbReference>
<keyword evidence="7" id="KW-1185">Reference proteome</keyword>
<evidence type="ECO:0000256" key="2">
    <source>
        <dbReference type="ARBA" id="ARBA00022450"/>
    </source>
</evidence>
<dbReference type="InterPro" id="IPR029058">
    <property type="entry name" value="AB_hydrolase_fold"/>
</dbReference>
<dbReference type="Pfam" id="PF04738">
    <property type="entry name" value="Lant_dehydr_N"/>
    <property type="match status" value="2"/>
</dbReference>
<dbReference type="PROSITE" id="PS00455">
    <property type="entry name" value="AMP_BINDING"/>
    <property type="match status" value="1"/>
</dbReference>
<evidence type="ECO:0000256" key="3">
    <source>
        <dbReference type="ARBA" id="ARBA00022553"/>
    </source>
</evidence>
<dbReference type="InterPro" id="IPR020845">
    <property type="entry name" value="AMP-binding_CS"/>
</dbReference>
<evidence type="ECO:0000259" key="5">
    <source>
        <dbReference type="PROSITE" id="PS50075"/>
    </source>
</evidence>
<dbReference type="Gene3D" id="3.30.300.30">
    <property type="match status" value="1"/>
</dbReference>
<dbReference type="CDD" id="cd12117">
    <property type="entry name" value="A_NRPS_Srf_like"/>
    <property type="match status" value="1"/>
</dbReference>
<gene>
    <name evidence="6" type="ORF">BDK92_1272</name>
</gene>
<dbReference type="InterPro" id="IPR001242">
    <property type="entry name" value="Condensation_dom"/>
</dbReference>
<dbReference type="EMBL" id="RBKT01000001">
    <property type="protein sequence ID" value="RKR87000.1"/>
    <property type="molecule type" value="Genomic_DNA"/>
</dbReference>
<keyword evidence="2" id="KW-0596">Phosphopantetheine</keyword>
<dbReference type="PROSITE" id="PS00012">
    <property type="entry name" value="PHOSPHOPANTETHEINE"/>
    <property type="match status" value="1"/>
</dbReference>
<dbReference type="SUPFAM" id="SSF47336">
    <property type="entry name" value="ACP-like"/>
    <property type="match status" value="1"/>
</dbReference>
<dbReference type="NCBIfam" id="TIGR01733">
    <property type="entry name" value="AA-adenyl-dom"/>
    <property type="match status" value="1"/>
</dbReference>
<dbReference type="Gene3D" id="3.40.50.980">
    <property type="match status" value="2"/>
</dbReference>
<evidence type="ECO:0000313" key="6">
    <source>
        <dbReference type="EMBL" id="RKR87000.1"/>
    </source>
</evidence>
<dbReference type="RefSeq" id="WP_170208512.1">
    <property type="nucleotide sequence ID" value="NZ_RBKT01000001.1"/>
</dbReference>
<dbReference type="Gene3D" id="3.40.50.1820">
    <property type="entry name" value="alpha/beta hydrolase"/>
    <property type="match status" value="1"/>
</dbReference>
<sequence length="1949" mass="212315">MRSTSSSAGEVSDDQASAVEPDGECYDLLALQQGLLFHDRFEPGSGVDILQIVIDWPEPLDPTAMTTAWQAAAQRHPVLRTAFTLLGPERASQRVQPEVTIPVHRYDWRTDAPTGRAERLARLDRFLATDRSHGFDPATAPLVRIGLIQHRADQHTIVFSLHHAIIDGRSVPLLLTEVLTDYTAILQGTERPVPDRRPFQDFATWAGQRSLVADQRFWRTRLDGVTLPTPLPLHPATSTPPRGPDSVRELTHQLDPARSATLHRAASAVGVPLSTLVTAAWAVLLHRYSGERDVVFGAVRSCRRGSIDRADTIIGMVINTVPLRIDVRPELTVRDWLVDVRAQIDAVRAHQAAPLTAVQGWSGLPASTPLFDSLLMYEHRDLQTVLSRSVPDWGARVARVHRHPGPPVTVLVFGEPVLRVLLYHDRRRLTDLAADRMLHHLTTCLVGLAAGLDAPVAALPLLGPDEHHQLTHDWAGHRPEPAGGPDHPTDSTIGERFSAQVRRSPDAVAVTGPDGTLSYAELDARANRLAHLLIRRGAVPDQPVAVALPRSVRLVVALLAVVKAGCAYLPLDPTNPPARTRELLAVSGDPLLLTEADLTAAELAGAELPPTTPDLPVRPESLAYVNHTSGSTGAPKGVAVPHRAVLRLVHEPGYLRLGPDQTVLQLAPAAFDAATLEIWGSLLNGARLVVAPPDPLGPAELAQLLRAEQVSVLWLTAGLFHQVVEEDPGALATVGQLLAGGDVLDPGAVRTALRVRAGRPLVNGYGPTENTTFTCCHRMTDPETVPAPVPIGRPVPRSTVYVLDGLLRPVPVGVPGELYTGGDGLARGYLGQPGRTAERFLPDPFAPRPGARMYRTGDRVRWRPDGTLEFLGRVDRQVKIRGFRVEPAEAEAVLRAHPSVGEVAVVVHGDGEHRRLVAYASPSTGTATPDGTAPLDERLLGAYALAHLPPYLRPAGYVLLPALPLNRNGKVDRDALPAPAAPTRPVPERPLTDPTQLQLAALWTDLLRTGVGRAEDDFFDLGGNSLLATRLAFRAAERFGVDLPVRVIYEQHSLAGLATEIDRRRHSPGPASARITARDRGAYRSGVARTGPIDPTGHLVRPGTGPWAMWRWIGLRAAGFPVGPLTRLGDPDHLARTDALLASEDRLAEVRRAMTGRLHQARRTAPADQRSRWNRADRQLRQGSFPDDLPDVADPVLAAGIAETRAALADAVRRHRADRSAFDRSHVQASRRRTAALRAAAADPRLREAVTWQNRHALRTGLDPLLNRADGDATTRDSKHRQHEALLATYLQRYCAKNDTIGFFGPVGWATVAPAGTGLEITSDAAPLTRTVYFENWAMAGLADALTAHHPRLAPWLIPRRLPFLTVLDDQLLLPLTPPTPLPPPLARLLAAADGRRTAEEIAAELVADPASGFATPDEVYRMLAELRDTHRITWSLEVPKEDLFPERSVRNRLAPVTDDAVRKPALRALDDLVRARDAVAGAAGDADRLGTALADLERTFTELTGAAPTRRAGRVYAGRTLVYEDCRAGDRVTLSTDLVGTLWPALSLLLESARWFTFAGAALFARACRERYAELVGRGGQPTVPFADFWLWANDLLFDLPERLIAPVVRGLQDRWRQILPELDGERRIQLDSASIADRVTAAFAAPRPGWVGAYQHSPDVMLVADGAEAVARGDFRWVVGEVHPGVNTLRSALFMAQHPDPTELVAAMRADLPGPRVVLAATGEEGGAPSRLTDKLVTDQDLRLVFGHDSCGLDPETAVAVADCVLESQDGTLTVRTRDGRHALPLAEVVGEALMLQLIQRFDPLPPADHRPRITVDRVVISRESWRFGAAGLDFATIVEEAERFRAVRRWQRDSGLPRYVFVKTPVEKKPFFLDFASLASVDAFARAVRRTVSGAGPDATLRLSEMLPTPEQLWLTDAGGGRRTAEFRLVAVDTRRPEAQRRSHDR</sequence>
<evidence type="ECO:0000256" key="4">
    <source>
        <dbReference type="SAM" id="MobiDB-lite"/>
    </source>
</evidence>
<feature type="region of interest" description="Disordered" evidence="4">
    <location>
        <begin position="973"/>
        <end position="993"/>
    </location>
</feature>
<comment type="cofactor">
    <cofactor evidence="1">
        <name>pantetheine 4'-phosphate</name>
        <dbReference type="ChEBI" id="CHEBI:47942"/>
    </cofactor>
</comment>
<name>A0A495JDA6_9ACTN</name>
<dbReference type="PANTHER" id="PTHR45527:SF1">
    <property type="entry name" value="FATTY ACID SYNTHASE"/>
    <property type="match status" value="1"/>
</dbReference>
<dbReference type="InterPro" id="IPR045851">
    <property type="entry name" value="AMP-bd_C_sf"/>
</dbReference>
<dbReference type="Gene3D" id="3.30.559.30">
    <property type="entry name" value="Nonribosomal peptide synthetase, condensation domain"/>
    <property type="match status" value="1"/>
</dbReference>
<dbReference type="InterPro" id="IPR006827">
    <property type="entry name" value="Lant_deHydtase_N"/>
</dbReference>
<dbReference type="Gene3D" id="3.30.559.10">
    <property type="entry name" value="Chloramphenicol acetyltransferase-like domain"/>
    <property type="match status" value="1"/>
</dbReference>
<dbReference type="GO" id="GO:0044550">
    <property type="term" value="P:secondary metabolite biosynthetic process"/>
    <property type="evidence" value="ECO:0007669"/>
    <property type="project" value="TreeGrafter"/>
</dbReference>
<proteinExistence type="predicted"/>
<dbReference type="InterPro" id="IPR023213">
    <property type="entry name" value="CAT-like_dom_sf"/>
</dbReference>
<dbReference type="PROSITE" id="PS50075">
    <property type="entry name" value="CARRIER"/>
    <property type="match status" value="1"/>
</dbReference>
<dbReference type="SMART" id="SM00823">
    <property type="entry name" value="PKS_PP"/>
    <property type="match status" value="1"/>
</dbReference>
<dbReference type="SUPFAM" id="SSF56801">
    <property type="entry name" value="Acetyl-CoA synthetase-like"/>
    <property type="match status" value="1"/>
</dbReference>
<dbReference type="Proteomes" id="UP000277671">
    <property type="component" value="Unassembled WGS sequence"/>
</dbReference>
<dbReference type="Pfam" id="PF00501">
    <property type="entry name" value="AMP-binding"/>
    <property type="match status" value="1"/>
</dbReference>
<dbReference type="GO" id="GO:0008610">
    <property type="term" value="P:lipid biosynthetic process"/>
    <property type="evidence" value="ECO:0007669"/>
    <property type="project" value="UniProtKB-ARBA"/>
</dbReference>
<dbReference type="InterPro" id="IPR006162">
    <property type="entry name" value="Ppantetheine_attach_site"/>
</dbReference>
<dbReference type="GO" id="GO:0005737">
    <property type="term" value="C:cytoplasm"/>
    <property type="evidence" value="ECO:0007669"/>
    <property type="project" value="TreeGrafter"/>
</dbReference>
<organism evidence="6 7">
    <name type="scientific">Micromonospora pisi</name>
    <dbReference type="NCBI Taxonomy" id="589240"/>
    <lineage>
        <taxon>Bacteria</taxon>
        <taxon>Bacillati</taxon>
        <taxon>Actinomycetota</taxon>
        <taxon>Actinomycetes</taxon>
        <taxon>Micromonosporales</taxon>
        <taxon>Micromonosporaceae</taxon>
        <taxon>Micromonospora</taxon>
    </lineage>
</organism>
<protein>
    <submittedName>
        <fullName evidence="6">Amino acid adenylation domain-containing protein</fullName>
    </submittedName>
</protein>
<accession>A0A495JDA6</accession>
<dbReference type="InterPro" id="IPR000873">
    <property type="entry name" value="AMP-dep_synth/lig_dom"/>
</dbReference>
<evidence type="ECO:0000256" key="1">
    <source>
        <dbReference type="ARBA" id="ARBA00001957"/>
    </source>
</evidence>
<dbReference type="InterPro" id="IPR009081">
    <property type="entry name" value="PP-bd_ACP"/>
</dbReference>
<dbReference type="Pfam" id="PF00668">
    <property type="entry name" value="Condensation"/>
    <property type="match status" value="1"/>
</dbReference>
<evidence type="ECO:0000313" key="7">
    <source>
        <dbReference type="Proteomes" id="UP000277671"/>
    </source>
</evidence>
<feature type="domain" description="Carrier" evidence="5">
    <location>
        <begin position="990"/>
        <end position="1065"/>
    </location>
</feature>
<dbReference type="InterPro" id="IPR010071">
    <property type="entry name" value="AA_adenyl_dom"/>
</dbReference>
<feature type="region of interest" description="Disordered" evidence="4">
    <location>
        <begin position="229"/>
        <end position="249"/>
    </location>
</feature>
<dbReference type="Pfam" id="PF13193">
    <property type="entry name" value="AMP-binding_C"/>
    <property type="match status" value="1"/>
</dbReference>
<dbReference type="PANTHER" id="PTHR45527">
    <property type="entry name" value="NONRIBOSOMAL PEPTIDE SYNTHETASE"/>
    <property type="match status" value="1"/>
</dbReference>